<evidence type="ECO:0000259" key="2">
    <source>
        <dbReference type="Pfam" id="PF14065"/>
    </source>
</evidence>
<keyword evidence="4" id="KW-1185">Reference proteome</keyword>
<comment type="caution">
    <text evidence="3">The sequence shown here is derived from an EMBL/GenBank/DDBJ whole genome shotgun (WGS) entry which is preliminary data.</text>
</comment>
<dbReference type="OrthoDB" id="527247at2"/>
<gene>
    <name evidence="3" type="ORF">EUU22_24730</name>
</gene>
<name>A0A4V1RLJ6_9HYPH</name>
<evidence type="ECO:0000313" key="4">
    <source>
        <dbReference type="Proteomes" id="UP000291088"/>
    </source>
</evidence>
<feature type="chain" id="PRO_5020952390" evidence="1">
    <location>
        <begin position="25"/>
        <end position="421"/>
    </location>
</feature>
<dbReference type="Proteomes" id="UP000291088">
    <property type="component" value="Unassembled WGS sequence"/>
</dbReference>
<organism evidence="3 4">
    <name type="scientific">Ciceribacter ferrooxidans</name>
    <dbReference type="NCBI Taxonomy" id="2509717"/>
    <lineage>
        <taxon>Bacteria</taxon>
        <taxon>Pseudomonadati</taxon>
        <taxon>Pseudomonadota</taxon>
        <taxon>Alphaproteobacteria</taxon>
        <taxon>Hyphomicrobiales</taxon>
        <taxon>Rhizobiaceae</taxon>
        <taxon>Ciceribacter</taxon>
    </lineage>
</organism>
<sequence>MSNPLAISAVSAAFLRRILSAANAAVPNAKVRLGAPTAKLAEDAAPLVNLHLYRVEPNAAHANDHLPTRGAAGQMRGPSKLALNLHYVMSFYGNHDAFEPDLMLGEVMLALEHEPLLSKTTIRDAIDDNEELEDSDLEAALARLRVTRQLMTIDDFSKIWSIFYQVPYALSLSYEVSHLVIETSDTPPVPTPVVHPGLWVSPISTLRLDTAGSAPGSIIPPVWGGALHVSGRGLAEPGLGLEVDGDGLVMGGVKQSETALTVPLNAATFAGAELAVGVHRLQALAPKFSPDQPDHLRARSNALAFAISPAIVVGAITAPPGGSTATGTVDIGFTPSIRSYQAVRLLLDARNPAAPAQVILPGRDPAEGGPDAASLTFSFTNLRRANYLVRADVDGLLSPVALDSTAGSPTYGQIIGPELSL</sequence>
<feature type="signal peptide" evidence="1">
    <location>
        <begin position="1"/>
        <end position="24"/>
    </location>
</feature>
<evidence type="ECO:0000313" key="3">
    <source>
        <dbReference type="EMBL" id="RYB96012.1"/>
    </source>
</evidence>
<protein>
    <submittedName>
        <fullName evidence="3">DUF4255 domain-containing protein</fullName>
    </submittedName>
</protein>
<dbReference type="InterPro" id="IPR025351">
    <property type="entry name" value="Pvc16_N"/>
</dbReference>
<dbReference type="RefSeq" id="WP_129334623.1">
    <property type="nucleotide sequence ID" value="NZ_SDVB01000420.1"/>
</dbReference>
<dbReference type="AlphaFoldDB" id="A0A4V1RLJ6"/>
<dbReference type="EMBL" id="SDVB01000420">
    <property type="protein sequence ID" value="RYB96012.1"/>
    <property type="molecule type" value="Genomic_DNA"/>
</dbReference>
<proteinExistence type="predicted"/>
<evidence type="ECO:0000256" key="1">
    <source>
        <dbReference type="SAM" id="SignalP"/>
    </source>
</evidence>
<feature type="domain" description="Pvc16 N-terminal" evidence="2">
    <location>
        <begin position="13"/>
        <end position="193"/>
    </location>
</feature>
<reference evidence="3 4" key="1">
    <citation type="submission" date="2019-01" db="EMBL/GenBank/DDBJ databases">
        <authorList>
            <person name="Deng T."/>
        </authorList>
    </citation>
    <scope>NUCLEOTIDE SEQUENCE [LARGE SCALE GENOMIC DNA]</scope>
    <source>
        <strain evidence="3 4">F8825</strain>
    </source>
</reference>
<keyword evidence="1" id="KW-0732">Signal</keyword>
<accession>A0A4V1RLJ6</accession>
<dbReference type="Pfam" id="PF14065">
    <property type="entry name" value="Pvc16_N"/>
    <property type="match status" value="1"/>
</dbReference>